<sequence>MSKFTNIRLPVCVKVLRVTNIYYFSFFFELCLQYVQSQMHACGAAMTEAKQVEDATRTLHASQRGAGVKPRGQRHSSTMEQQNKKHKKHKQKKAAKKARKRRRYESDEESSCSAYDVKSKHKANNKKTHAKNKATSTSRLTLRTDEHECESTENVPPTQPTILPSGEIIQQPIRNQIPSVDGLEFASWDAFDTYWNRYQVENLVSHRCRDSATRENYNSRHLNNQITQGFRYAFKKYACKLGCRQKPRGAGKRTALSDRFRGCVAKIRAVVRPSAEVSGKWVVIVTGATQHFSSEEAVKEYTNS</sequence>
<feature type="compositionally biased region" description="Basic residues" evidence="1">
    <location>
        <begin position="119"/>
        <end position="132"/>
    </location>
</feature>
<gene>
    <name evidence="2" type="ORF">V7S43_001905</name>
</gene>
<protein>
    <recommendedName>
        <fullName evidence="4">FAR1 domain-containing protein</fullName>
    </recommendedName>
</protein>
<proteinExistence type="predicted"/>
<accession>A0ABD3G3N3</accession>
<dbReference type="Proteomes" id="UP001632037">
    <property type="component" value="Unassembled WGS sequence"/>
</dbReference>
<evidence type="ECO:0000313" key="3">
    <source>
        <dbReference type="Proteomes" id="UP001632037"/>
    </source>
</evidence>
<feature type="compositionally biased region" description="Polar residues" evidence="1">
    <location>
        <begin position="152"/>
        <end position="162"/>
    </location>
</feature>
<feature type="region of interest" description="Disordered" evidence="1">
    <location>
        <begin position="55"/>
        <end position="164"/>
    </location>
</feature>
<evidence type="ECO:0008006" key="4">
    <source>
        <dbReference type="Google" id="ProtNLM"/>
    </source>
</evidence>
<reference evidence="2 3" key="1">
    <citation type="submission" date="2024-09" db="EMBL/GenBank/DDBJ databases">
        <title>Genome sequencing and assembly of Phytophthora oleae, isolate VK10A, causative agent of rot of olive drupes.</title>
        <authorList>
            <person name="Conti Taguali S."/>
            <person name="Riolo M."/>
            <person name="La Spada F."/>
            <person name="Cacciola S.O."/>
            <person name="Dionisio G."/>
        </authorList>
    </citation>
    <scope>NUCLEOTIDE SEQUENCE [LARGE SCALE GENOMIC DNA]</scope>
    <source>
        <strain evidence="2 3">VK10A</strain>
    </source>
</reference>
<dbReference type="AlphaFoldDB" id="A0ABD3G3N3"/>
<organism evidence="2 3">
    <name type="scientific">Phytophthora oleae</name>
    <dbReference type="NCBI Taxonomy" id="2107226"/>
    <lineage>
        <taxon>Eukaryota</taxon>
        <taxon>Sar</taxon>
        <taxon>Stramenopiles</taxon>
        <taxon>Oomycota</taxon>
        <taxon>Peronosporomycetes</taxon>
        <taxon>Peronosporales</taxon>
        <taxon>Peronosporaceae</taxon>
        <taxon>Phytophthora</taxon>
    </lineage>
</organism>
<keyword evidence="3" id="KW-1185">Reference proteome</keyword>
<feature type="compositionally biased region" description="Basic residues" evidence="1">
    <location>
        <begin position="84"/>
        <end position="103"/>
    </location>
</feature>
<evidence type="ECO:0000256" key="1">
    <source>
        <dbReference type="SAM" id="MobiDB-lite"/>
    </source>
</evidence>
<evidence type="ECO:0000313" key="2">
    <source>
        <dbReference type="EMBL" id="KAL3672610.1"/>
    </source>
</evidence>
<name>A0ABD3G3N3_9STRA</name>
<dbReference type="EMBL" id="JBIMZQ010000003">
    <property type="protein sequence ID" value="KAL3672610.1"/>
    <property type="molecule type" value="Genomic_DNA"/>
</dbReference>
<comment type="caution">
    <text evidence="2">The sequence shown here is derived from an EMBL/GenBank/DDBJ whole genome shotgun (WGS) entry which is preliminary data.</text>
</comment>